<feature type="domain" description="DUF4209" evidence="1">
    <location>
        <begin position="179"/>
        <end position="262"/>
    </location>
</feature>
<evidence type="ECO:0000259" key="1">
    <source>
        <dbReference type="Pfam" id="PF13910"/>
    </source>
</evidence>
<dbReference type="EMBL" id="MPRL01000016">
    <property type="protein sequence ID" value="OOZ40859.1"/>
    <property type="molecule type" value="Genomic_DNA"/>
</dbReference>
<dbReference type="InterPro" id="IPR025209">
    <property type="entry name" value="DUF4209"/>
</dbReference>
<organism evidence="2 3">
    <name type="scientific">Solemya pervernicosa gill symbiont</name>
    <dbReference type="NCBI Taxonomy" id="642797"/>
    <lineage>
        <taxon>Bacteria</taxon>
        <taxon>Pseudomonadati</taxon>
        <taxon>Pseudomonadota</taxon>
        <taxon>Gammaproteobacteria</taxon>
        <taxon>sulfur-oxidizing symbionts</taxon>
    </lineage>
</organism>
<dbReference type="RefSeq" id="WP_078483156.1">
    <property type="nucleotide sequence ID" value="NZ_MPRL01000016.1"/>
</dbReference>
<evidence type="ECO:0000313" key="3">
    <source>
        <dbReference type="Proteomes" id="UP000191110"/>
    </source>
</evidence>
<dbReference type="Pfam" id="PF13910">
    <property type="entry name" value="DUF4209"/>
    <property type="match status" value="1"/>
</dbReference>
<reference evidence="2 3" key="1">
    <citation type="submission" date="2016-11" db="EMBL/GenBank/DDBJ databases">
        <title>Mixed transmission modes and dynamic genome evolution in an obligate animal-bacterial symbiosis.</title>
        <authorList>
            <person name="Russell S.L."/>
            <person name="Corbett-Detig R.B."/>
            <person name="Cavanaugh C.M."/>
        </authorList>
    </citation>
    <scope>NUCLEOTIDE SEQUENCE [LARGE SCALE GENOMIC DNA]</scope>
    <source>
        <strain evidence="2">Sveles-Q1</strain>
    </source>
</reference>
<dbReference type="OrthoDB" id="5519791at2"/>
<gene>
    <name evidence="2" type="ORF">BOW53_05860</name>
</gene>
<evidence type="ECO:0000313" key="2">
    <source>
        <dbReference type="EMBL" id="OOZ40859.1"/>
    </source>
</evidence>
<name>A0A1T2L6X9_9GAMM</name>
<comment type="caution">
    <text evidence="2">The sequence shown here is derived from an EMBL/GenBank/DDBJ whole genome shotgun (WGS) entry which is preliminary data.</text>
</comment>
<sequence>MLEKHPLQALFSATHMSTDGRVIAKRPGAEFGEAGGGETLWAEMVKHYIMELGLVVQGDLWPALEIVRLEHRIQEGDFLSIARLSPIVPPGRERLIAKALFAGYDNDFVTAIHILVPQLEHLVRFHLKQVGESLFLRKLVLGIQAQASGKYLTRPFMPTAPPDGVDYRGLTTLTSLSMAVSAGVTTTTLDPKGIENENGLSTLMEHRQANEIFGEDLAFEIRALFCDPFGPNLRNELAHGLIDLEEAQSVPSIYAWWLLLKITFNTFWQTKQRGKGHASEDTEAKQPISE</sequence>
<keyword evidence="3" id="KW-1185">Reference proteome</keyword>
<dbReference type="Proteomes" id="UP000191110">
    <property type="component" value="Unassembled WGS sequence"/>
</dbReference>
<dbReference type="AlphaFoldDB" id="A0A1T2L6X9"/>
<protein>
    <recommendedName>
        <fullName evidence="1">DUF4209 domain-containing protein</fullName>
    </recommendedName>
</protein>
<accession>A0A1T2L6X9</accession>
<proteinExistence type="predicted"/>